<gene>
    <name evidence="2" type="ORF">RZN69_20620</name>
</gene>
<keyword evidence="1" id="KW-0732">Signal</keyword>
<evidence type="ECO:0000313" key="2">
    <source>
        <dbReference type="EMBL" id="WOO41031.1"/>
    </source>
</evidence>
<dbReference type="Proteomes" id="UP001304300">
    <property type="component" value="Chromosome"/>
</dbReference>
<keyword evidence="3" id="KW-1185">Reference proteome</keyword>
<sequence length="1151" mass="126085">MAFTVLLFLSLSTIVSINLAGTKHTLEQESAQNNALFGLAVALGNLQKATGPDQRVTTTAAVFDSTPDTPAIDGVAHPRWLGVWDSDPGLAYMNDPYNESDAYYRFAQRKSDSGNSFLGWLVSGDFKTLSDYSTGIDSNSGFEIPGSQDAYNDEPVIVQKVDIIGGDSVTGRYAFWVSDENQKAFIDKVNVASTQPDVDRGRFMLHQRSAIESINTSQEGLFDEFGLVENPNQVSNADSLTLVLPDIQQEIEASYLDDYLTTTASGLLTNAKLSGLKTDLSSVLRGQLSDGLEGVPGYAVGSETAIVRYPQVNPTHQAPPAPTWQQTQSYFQSMVGDDETLQAAKHTSGQHGFFPIITRYRMDMTPQFERSTNPAVGDRFFMNIAPVIVMLNPYNVSLSLSGDEYVNFYFEVRDVAEDRGLFIGNEWVKRHGSPQYIEVFSGNPPITQDQGPYGNPDVHNFLDNGSLHRYTDPSGIDYVGMTFRMPETTMAPGEVVAFGVANDGDFYTGSNRLEVGAFDTNPKVVRLVNQDADGNELRAHPEWSQRNASNISGSNQTYLEAGALQINTDASASHTHPSRLVPFNLAIGLSDSPTPEDIEDFYQIALGVECSSPNTLQLYINPLEKARNYRAQIPSQGFDDFEEMTRRALRFDVALGAGFNDPSNDMSGDDYEHGYLINNRWFVGHNMRAPYHLPSAADDLENAPNNLYGAIAGYAPGAYGGDGVSQQMHVPEIQMNGSNAFWGTGLTIADGVDQISLLDIPRSDFGVLSIGQLQHMSVSTTTSSHFYGVANGLAELKISDTGALASNTGFPDVAAEYYAPVDQSYILNDALFDEFYFSGFNQAINQADLEGLGSPAFNQRYQLADDALVSDLENPGLAAKALQIDGAFNINSMHPNAWKALLAGANGVQVNIPGEGQLTLDNPISRTGFPQAGPSVSSLERMNGFRELTDSELEDLSQAIVTEVKERAPFFSVSDFVNRRLMPGNVENGLYGTLENAIRNSNLNAFIQDDTSTPLSEQYAETDIPQGRNLPSAYNREILESHLGEGTPQWISQGDILQRISHLLTARGDTFTIYAYGESLDSLTGEVTTRALCQVVVKRTYEYIDSLVNTSDEAKYVFNNQNEQFEVGTLTDLNEDFGRSYVITSMRWIEP</sequence>
<proteinExistence type="predicted"/>
<dbReference type="EMBL" id="CP136920">
    <property type="protein sequence ID" value="WOO41031.1"/>
    <property type="molecule type" value="Genomic_DNA"/>
</dbReference>
<feature type="chain" id="PRO_5043032931" evidence="1">
    <location>
        <begin position="21"/>
        <end position="1151"/>
    </location>
</feature>
<dbReference type="AlphaFoldDB" id="A0AAQ3L8G7"/>
<dbReference type="KEGG" id="puo:RZN69_20620"/>
<protein>
    <submittedName>
        <fullName evidence="2">Uncharacterized protein</fullName>
    </submittedName>
</protein>
<feature type="signal peptide" evidence="1">
    <location>
        <begin position="1"/>
        <end position="20"/>
    </location>
</feature>
<name>A0AAQ3L8G7_9BACT</name>
<reference evidence="2 3" key="1">
    <citation type="submission" date="2023-10" db="EMBL/GenBank/DDBJ databases">
        <title>Rubellicoccus peritrichatus gen. nov., sp. nov., isolated from an algae of coral reef tank.</title>
        <authorList>
            <person name="Luo J."/>
        </authorList>
    </citation>
    <scope>NUCLEOTIDE SEQUENCE [LARGE SCALE GENOMIC DNA]</scope>
    <source>
        <strain evidence="2 3">CR14</strain>
    </source>
</reference>
<accession>A0AAQ3L8G7</accession>
<organism evidence="2 3">
    <name type="scientific">Rubellicoccus peritrichatus</name>
    <dbReference type="NCBI Taxonomy" id="3080537"/>
    <lineage>
        <taxon>Bacteria</taxon>
        <taxon>Pseudomonadati</taxon>
        <taxon>Verrucomicrobiota</taxon>
        <taxon>Opitutia</taxon>
        <taxon>Puniceicoccales</taxon>
        <taxon>Cerasicoccaceae</taxon>
        <taxon>Rubellicoccus</taxon>
    </lineage>
</organism>
<evidence type="ECO:0000256" key="1">
    <source>
        <dbReference type="SAM" id="SignalP"/>
    </source>
</evidence>
<dbReference type="RefSeq" id="WP_317833359.1">
    <property type="nucleotide sequence ID" value="NZ_CP136920.1"/>
</dbReference>
<evidence type="ECO:0000313" key="3">
    <source>
        <dbReference type="Proteomes" id="UP001304300"/>
    </source>
</evidence>